<feature type="transmembrane region" description="Helical" evidence="1">
    <location>
        <begin position="36"/>
        <end position="56"/>
    </location>
</feature>
<feature type="transmembrane region" description="Helical" evidence="1">
    <location>
        <begin position="233"/>
        <end position="254"/>
    </location>
</feature>
<sequence>MEIQWSLVLFTALSGAGAWLVACAGLDAFKGLAKKTVVPAVVTGIVLIIVGGIASATHLSHVDRIMAVLAHPAPGIFLEAVLLGIDVVVAVAFLVLYRRGASEGVLKGLGVVAVAMAAVFSYACGSSYMMSSQLAWNTVALPLGYLGTALAAGTALWYLLCAARREEGAALSFAATETLVGAAAALVTSLAYGLLAGIVGGDSAILFWVGVVVCGGVVPAACGVAGMKKTEGALSLAIVAVVGAFIGAVAYRVLMWTASIALMSLFGVSI</sequence>
<feature type="transmembrane region" description="Helical" evidence="1">
    <location>
        <begin position="109"/>
        <end position="130"/>
    </location>
</feature>
<dbReference type="GO" id="GO:0016020">
    <property type="term" value="C:membrane"/>
    <property type="evidence" value="ECO:0007669"/>
    <property type="project" value="InterPro"/>
</dbReference>
<gene>
    <name evidence="2" type="ORF">C1850_05930</name>
</gene>
<dbReference type="GeneID" id="62677015"/>
<dbReference type="RefSeq" id="WP_022739206.1">
    <property type="nucleotide sequence ID" value="NZ_DBFWAD010000014.1"/>
</dbReference>
<feature type="transmembrane region" description="Helical" evidence="1">
    <location>
        <begin position="142"/>
        <end position="161"/>
    </location>
</feature>
<evidence type="ECO:0000313" key="3">
    <source>
        <dbReference type="Proteomes" id="UP000253805"/>
    </source>
</evidence>
<organism evidence="2 3">
    <name type="scientific">Adlercreutzia equolifaciens subsp. celatus</name>
    <dbReference type="NCBI Taxonomy" id="394340"/>
    <lineage>
        <taxon>Bacteria</taxon>
        <taxon>Bacillati</taxon>
        <taxon>Actinomycetota</taxon>
        <taxon>Coriobacteriia</taxon>
        <taxon>Eggerthellales</taxon>
        <taxon>Eggerthellaceae</taxon>
        <taxon>Adlercreutzia</taxon>
    </lineage>
</organism>
<keyword evidence="1" id="KW-1133">Transmembrane helix</keyword>
<evidence type="ECO:0000313" key="2">
    <source>
        <dbReference type="EMBL" id="RDC44766.1"/>
    </source>
</evidence>
<feature type="transmembrane region" description="Helical" evidence="1">
    <location>
        <begin position="6"/>
        <end position="29"/>
    </location>
</feature>
<feature type="transmembrane region" description="Helical" evidence="1">
    <location>
        <begin position="173"/>
        <end position="199"/>
    </location>
</feature>
<dbReference type="InterPro" id="IPR007059">
    <property type="entry name" value="DmsC"/>
</dbReference>
<keyword evidence="1" id="KW-0472">Membrane</keyword>
<dbReference type="Proteomes" id="UP000253805">
    <property type="component" value="Unassembled WGS sequence"/>
</dbReference>
<feature type="transmembrane region" description="Helical" evidence="1">
    <location>
        <begin position="76"/>
        <end position="97"/>
    </location>
</feature>
<name>A0A369NZ48_9ACTN</name>
<dbReference type="Pfam" id="PF04976">
    <property type="entry name" value="DmsC"/>
    <property type="match status" value="1"/>
</dbReference>
<comment type="caution">
    <text evidence="2">The sequence shown here is derived from an EMBL/GenBank/DDBJ whole genome shotgun (WGS) entry which is preliminary data.</text>
</comment>
<accession>A0A369NZ48</accession>
<dbReference type="EMBL" id="PPUT01000012">
    <property type="protein sequence ID" value="RDC44766.1"/>
    <property type="molecule type" value="Genomic_DNA"/>
</dbReference>
<protein>
    <submittedName>
        <fullName evidence="2">DMSO reductase</fullName>
    </submittedName>
</protein>
<feature type="transmembrane region" description="Helical" evidence="1">
    <location>
        <begin position="205"/>
        <end position="226"/>
    </location>
</feature>
<keyword evidence="1" id="KW-0812">Transmembrane</keyword>
<proteinExistence type="predicted"/>
<dbReference type="AlphaFoldDB" id="A0A369NZ48"/>
<evidence type="ECO:0000256" key="1">
    <source>
        <dbReference type="SAM" id="Phobius"/>
    </source>
</evidence>
<reference evidence="2 3" key="1">
    <citation type="journal article" date="2018" name="Elife">
        <title>Discovery and characterization of a prevalent human gut bacterial enzyme sufficient for the inactivation of a family of plant toxins.</title>
        <authorList>
            <person name="Koppel N."/>
            <person name="Bisanz J.E."/>
            <person name="Pandelia M.E."/>
            <person name="Turnbaugh P.J."/>
            <person name="Balskus E.P."/>
        </authorList>
    </citation>
    <scope>NUCLEOTIDE SEQUENCE [LARGE SCALE GENOMIC DNA]</scope>
    <source>
        <strain evidence="2 3">OB21 GAM 11</strain>
    </source>
</reference>
<dbReference type="GO" id="GO:0019645">
    <property type="term" value="P:anaerobic electron transport chain"/>
    <property type="evidence" value="ECO:0007669"/>
    <property type="project" value="InterPro"/>
</dbReference>